<sequence length="69" mass="7219">MVGPLLRSLCSSAARKSRSSSFLSCSDYLKARSAGYTRPFSSITAAATSPSTTDAPEAPWILVGFGMSL</sequence>
<name>A0AAW2LMK4_SESRA</name>
<organism evidence="1">
    <name type="scientific">Sesamum radiatum</name>
    <name type="common">Black benniseed</name>
    <dbReference type="NCBI Taxonomy" id="300843"/>
    <lineage>
        <taxon>Eukaryota</taxon>
        <taxon>Viridiplantae</taxon>
        <taxon>Streptophyta</taxon>
        <taxon>Embryophyta</taxon>
        <taxon>Tracheophyta</taxon>
        <taxon>Spermatophyta</taxon>
        <taxon>Magnoliopsida</taxon>
        <taxon>eudicotyledons</taxon>
        <taxon>Gunneridae</taxon>
        <taxon>Pentapetalae</taxon>
        <taxon>asterids</taxon>
        <taxon>lamiids</taxon>
        <taxon>Lamiales</taxon>
        <taxon>Pedaliaceae</taxon>
        <taxon>Sesamum</taxon>
    </lineage>
</organism>
<reference evidence="1" key="2">
    <citation type="journal article" date="2024" name="Plant">
        <title>Genomic evolution and insights into agronomic trait innovations of Sesamum species.</title>
        <authorList>
            <person name="Miao H."/>
            <person name="Wang L."/>
            <person name="Qu L."/>
            <person name="Liu H."/>
            <person name="Sun Y."/>
            <person name="Le M."/>
            <person name="Wang Q."/>
            <person name="Wei S."/>
            <person name="Zheng Y."/>
            <person name="Lin W."/>
            <person name="Duan Y."/>
            <person name="Cao H."/>
            <person name="Xiong S."/>
            <person name="Wang X."/>
            <person name="Wei L."/>
            <person name="Li C."/>
            <person name="Ma Q."/>
            <person name="Ju M."/>
            <person name="Zhao R."/>
            <person name="Li G."/>
            <person name="Mu C."/>
            <person name="Tian Q."/>
            <person name="Mei H."/>
            <person name="Zhang T."/>
            <person name="Gao T."/>
            <person name="Zhang H."/>
        </authorList>
    </citation>
    <scope>NUCLEOTIDE SEQUENCE</scope>
    <source>
        <strain evidence="1">G02</strain>
    </source>
</reference>
<proteinExistence type="predicted"/>
<evidence type="ECO:0000313" key="1">
    <source>
        <dbReference type="EMBL" id="KAL0320375.1"/>
    </source>
</evidence>
<reference evidence="1" key="1">
    <citation type="submission" date="2020-06" db="EMBL/GenBank/DDBJ databases">
        <authorList>
            <person name="Li T."/>
            <person name="Hu X."/>
            <person name="Zhang T."/>
            <person name="Song X."/>
            <person name="Zhang H."/>
            <person name="Dai N."/>
            <person name="Sheng W."/>
            <person name="Hou X."/>
            <person name="Wei L."/>
        </authorList>
    </citation>
    <scope>NUCLEOTIDE SEQUENCE</scope>
    <source>
        <strain evidence="1">G02</strain>
        <tissue evidence="1">Leaf</tissue>
    </source>
</reference>
<dbReference type="EMBL" id="JACGWJ010000024">
    <property type="protein sequence ID" value="KAL0320375.1"/>
    <property type="molecule type" value="Genomic_DNA"/>
</dbReference>
<gene>
    <name evidence="1" type="ORF">Sradi_5299000</name>
</gene>
<accession>A0AAW2LMK4</accession>
<comment type="caution">
    <text evidence="1">The sequence shown here is derived from an EMBL/GenBank/DDBJ whole genome shotgun (WGS) entry which is preliminary data.</text>
</comment>
<dbReference type="AlphaFoldDB" id="A0AAW2LMK4"/>
<protein>
    <submittedName>
        <fullName evidence="1">Uncharacterized protein</fullName>
    </submittedName>
</protein>